<dbReference type="PANTHER" id="PTHR30574:SF1">
    <property type="entry name" value="SULPHUR TRANSPORT DOMAIN-CONTAINING PROTEIN"/>
    <property type="match status" value="1"/>
</dbReference>
<keyword evidence="11" id="KW-1185">Reference proteome</keyword>
<evidence type="ECO:0000256" key="7">
    <source>
        <dbReference type="ARBA" id="ARBA00023136"/>
    </source>
</evidence>
<evidence type="ECO:0000256" key="5">
    <source>
        <dbReference type="ARBA" id="ARBA00022692"/>
    </source>
</evidence>
<accession>A0A4R6QPW7</accession>
<evidence type="ECO:0000256" key="2">
    <source>
        <dbReference type="ARBA" id="ARBA00022448"/>
    </source>
</evidence>
<evidence type="ECO:0000313" key="10">
    <source>
        <dbReference type="EMBL" id="TDP72930.1"/>
    </source>
</evidence>
<reference evidence="10 11" key="1">
    <citation type="submission" date="2019-03" db="EMBL/GenBank/DDBJ databases">
        <title>Genomic Encyclopedia of Type Strains, Phase IV (KMG-IV): sequencing the most valuable type-strain genomes for metagenomic binning, comparative biology and taxonomic classification.</title>
        <authorList>
            <person name="Goeker M."/>
        </authorList>
    </citation>
    <scope>NUCLEOTIDE SEQUENCE [LARGE SCALE GENOMIC DNA]</scope>
    <source>
        <strain evidence="10 11">DSM 16998</strain>
    </source>
</reference>
<keyword evidence="5 9" id="KW-0812">Transmembrane</keyword>
<proteinExistence type="inferred from homology"/>
<keyword evidence="4" id="KW-0997">Cell inner membrane</keyword>
<feature type="transmembrane region" description="Helical" evidence="9">
    <location>
        <begin position="61"/>
        <end position="81"/>
    </location>
</feature>
<dbReference type="InterPro" id="IPR007272">
    <property type="entry name" value="Sulf_transp_TsuA/YedE"/>
</dbReference>
<sequence length="147" mass="15074">MTIAWNLFTPGAALVGGLLIGLAAALYLLGVGRIAGISGIVATPLRALLGQSKLLAQRMELLFLAGLLLAPWLWQLAAPLPTATVDVGPLALVIAGLFVGVGVRMGQGCTSGHGVCGLSRFSLRSLANVLAFMGAGFVTVFLLRHAL</sequence>
<dbReference type="AlphaFoldDB" id="A0A4R6QPW7"/>
<organism evidence="10 11">
    <name type="scientific">Roseateles toxinivorans</name>
    <dbReference type="NCBI Taxonomy" id="270368"/>
    <lineage>
        <taxon>Bacteria</taxon>
        <taxon>Pseudomonadati</taxon>
        <taxon>Pseudomonadota</taxon>
        <taxon>Betaproteobacteria</taxon>
        <taxon>Burkholderiales</taxon>
        <taxon>Sphaerotilaceae</taxon>
        <taxon>Roseateles</taxon>
    </lineage>
</organism>
<comment type="caution">
    <text evidence="10">The sequence shown here is derived from an EMBL/GenBank/DDBJ whole genome shotgun (WGS) entry which is preliminary data.</text>
</comment>
<comment type="subcellular location">
    <subcellularLocation>
        <location evidence="1">Cell inner membrane</location>
        <topology evidence="1">Multi-pass membrane protein</topology>
    </subcellularLocation>
</comment>
<keyword evidence="2" id="KW-0813">Transport</keyword>
<dbReference type="EMBL" id="SNXS01000002">
    <property type="protein sequence ID" value="TDP72930.1"/>
    <property type="molecule type" value="Genomic_DNA"/>
</dbReference>
<evidence type="ECO:0000256" key="4">
    <source>
        <dbReference type="ARBA" id="ARBA00022519"/>
    </source>
</evidence>
<feature type="transmembrane region" description="Helical" evidence="9">
    <location>
        <begin position="126"/>
        <end position="146"/>
    </location>
</feature>
<keyword evidence="3" id="KW-1003">Cell membrane</keyword>
<keyword evidence="7 9" id="KW-0472">Membrane</keyword>
<evidence type="ECO:0000256" key="8">
    <source>
        <dbReference type="ARBA" id="ARBA00035655"/>
    </source>
</evidence>
<evidence type="ECO:0000256" key="6">
    <source>
        <dbReference type="ARBA" id="ARBA00022989"/>
    </source>
</evidence>
<name>A0A4R6QPW7_9BURK</name>
<evidence type="ECO:0000256" key="1">
    <source>
        <dbReference type="ARBA" id="ARBA00004429"/>
    </source>
</evidence>
<keyword evidence="6 9" id="KW-1133">Transmembrane helix</keyword>
<evidence type="ECO:0000256" key="9">
    <source>
        <dbReference type="SAM" id="Phobius"/>
    </source>
</evidence>
<evidence type="ECO:0008006" key="12">
    <source>
        <dbReference type="Google" id="ProtNLM"/>
    </source>
</evidence>
<feature type="transmembrane region" description="Helical" evidence="9">
    <location>
        <begin position="7"/>
        <end position="28"/>
    </location>
</feature>
<gene>
    <name evidence="10" type="ORF">DES47_102676</name>
</gene>
<comment type="similarity">
    <text evidence="8">Belongs to the TsuA/YedE (TC 9.B.102) family.</text>
</comment>
<protein>
    <recommendedName>
        <fullName evidence="12">Sulphur transport domain-containing protein</fullName>
    </recommendedName>
</protein>
<dbReference type="GO" id="GO:0005886">
    <property type="term" value="C:plasma membrane"/>
    <property type="evidence" value="ECO:0007669"/>
    <property type="project" value="UniProtKB-SubCell"/>
</dbReference>
<evidence type="ECO:0000313" key="11">
    <source>
        <dbReference type="Proteomes" id="UP000295361"/>
    </source>
</evidence>
<dbReference type="Proteomes" id="UP000295361">
    <property type="component" value="Unassembled WGS sequence"/>
</dbReference>
<dbReference type="InParanoid" id="A0A4R6QPW7"/>
<dbReference type="OrthoDB" id="9814020at2"/>
<dbReference type="RefSeq" id="WP_133700354.1">
    <property type="nucleotide sequence ID" value="NZ_SNXS01000002.1"/>
</dbReference>
<dbReference type="PANTHER" id="PTHR30574">
    <property type="entry name" value="INNER MEMBRANE PROTEIN YEDE"/>
    <property type="match status" value="1"/>
</dbReference>
<evidence type="ECO:0000256" key="3">
    <source>
        <dbReference type="ARBA" id="ARBA00022475"/>
    </source>
</evidence>
<feature type="transmembrane region" description="Helical" evidence="9">
    <location>
        <begin position="87"/>
        <end position="105"/>
    </location>
</feature>